<keyword evidence="3" id="KW-0460">Magnesium</keyword>
<organism evidence="6">
    <name type="scientific">marine metagenome</name>
    <dbReference type="NCBI Taxonomy" id="408172"/>
    <lineage>
        <taxon>unclassified sequences</taxon>
        <taxon>metagenomes</taxon>
        <taxon>ecological metagenomes</taxon>
    </lineage>
</organism>
<dbReference type="GO" id="GO:0008973">
    <property type="term" value="F:phosphopentomutase activity"/>
    <property type="evidence" value="ECO:0007669"/>
    <property type="project" value="TreeGrafter"/>
</dbReference>
<feature type="domain" description="Alpha-D-phosphohexomutase alpha/beta/alpha" evidence="5">
    <location>
        <begin position="6"/>
        <end position="94"/>
    </location>
</feature>
<evidence type="ECO:0000313" key="6">
    <source>
        <dbReference type="EMBL" id="SVC15428.1"/>
    </source>
</evidence>
<feature type="non-terminal residue" evidence="6">
    <location>
        <position position="98"/>
    </location>
</feature>
<dbReference type="GO" id="GO:0006166">
    <property type="term" value="P:purine ribonucleoside salvage"/>
    <property type="evidence" value="ECO:0007669"/>
    <property type="project" value="TreeGrafter"/>
</dbReference>
<name>A0A382JU97_9ZZZZ</name>
<comment type="similarity">
    <text evidence="1">Belongs to the phosphohexose mutase family.</text>
</comment>
<evidence type="ECO:0000256" key="4">
    <source>
        <dbReference type="ARBA" id="ARBA00023235"/>
    </source>
</evidence>
<dbReference type="GO" id="GO:0005975">
    <property type="term" value="P:carbohydrate metabolic process"/>
    <property type="evidence" value="ECO:0007669"/>
    <property type="project" value="InterPro"/>
</dbReference>
<evidence type="ECO:0000256" key="2">
    <source>
        <dbReference type="ARBA" id="ARBA00022723"/>
    </source>
</evidence>
<dbReference type="Pfam" id="PF02878">
    <property type="entry name" value="PGM_PMM_I"/>
    <property type="match status" value="1"/>
</dbReference>
<evidence type="ECO:0000256" key="1">
    <source>
        <dbReference type="ARBA" id="ARBA00010231"/>
    </source>
</evidence>
<keyword evidence="2" id="KW-0479">Metal-binding</keyword>
<dbReference type="EMBL" id="UINC01076348">
    <property type="protein sequence ID" value="SVC15428.1"/>
    <property type="molecule type" value="Genomic_DNA"/>
</dbReference>
<gene>
    <name evidence="6" type="ORF">METZ01_LOCUS268282</name>
</gene>
<dbReference type="PANTHER" id="PTHR45745:SF1">
    <property type="entry name" value="PHOSPHOGLUCOMUTASE 2B-RELATED"/>
    <property type="match status" value="1"/>
</dbReference>
<dbReference type="Gene3D" id="3.40.120.10">
    <property type="entry name" value="Alpha-D-Glucose-1,6-Bisphosphate, subunit A, domain 3"/>
    <property type="match status" value="1"/>
</dbReference>
<dbReference type="InterPro" id="IPR005844">
    <property type="entry name" value="A-D-PHexomutase_a/b/a-I"/>
</dbReference>
<dbReference type="GO" id="GO:0046872">
    <property type="term" value="F:metal ion binding"/>
    <property type="evidence" value="ECO:0007669"/>
    <property type="project" value="UniProtKB-KW"/>
</dbReference>
<keyword evidence="4" id="KW-0413">Isomerase</keyword>
<protein>
    <recommendedName>
        <fullName evidence="5">Alpha-D-phosphohexomutase alpha/beta/alpha domain-containing protein</fullName>
    </recommendedName>
</protein>
<reference evidence="6" key="1">
    <citation type="submission" date="2018-05" db="EMBL/GenBank/DDBJ databases">
        <authorList>
            <person name="Lanie J.A."/>
            <person name="Ng W.-L."/>
            <person name="Kazmierczak K.M."/>
            <person name="Andrzejewski T.M."/>
            <person name="Davidsen T.M."/>
            <person name="Wayne K.J."/>
            <person name="Tettelin H."/>
            <person name="Glass J.I."/>
            <person name="Rusch D."/>
            <person name="Podicherti R."/>
            <person name="Tsui H.-C.T."/>
            <person name="Winkler M.E."/>
        </authorList>
    </citation>
    <scope>NUCLEOTIDE SEQUENCE</scope>
</reference>
<dbReference type="PANTHER" id="PTHR45745">
    <property type="entry name" value="PHOSPHOMANNOMUTASE 45A"/>
    <property type="match status" value="1"/>
</dbReference>
<accession>A0A382JU97</accession>
<dbReference type="AlphaFoldDB" id="A0A382JU97"/>
<proteinExistence type="inferred from homology"/>
<evidence type="ECO:0000256" key="3">
    <source>
        <dbReference type="ARBA" id="ARBA00022842"/>
    </source>
</evidence>
<sequence length="98" mass="10267">METEKIHFGTDGWRGLIADDYTFDNVRACAQGVAAYHLAQNFESDVITVGFDTRFGSADFADAVVEVLAGNGLKSLRCGAPAPTPVVGYNLVAQGAAG</sequence>
<evidence type="ECO:0000259" key="5">
    <source>
        <dbReference type="Pfam" id="PF02878"/>
    </source>
</evidence>
<dbReference type="InterPro" id="IPR016055">
    <property type="entry name" value="A-D-PHexomutase_a/b/a-I/II/III"/>
</dbReference>
<dbReference type="SUPFAM" id="SSF53738">
    <property type="entry name" value="Phosphoglucomutase, first 3 domains"/>
    <property type="match status" value="1"/>
</dbReference>